<protein>
    <submittedName>
        <fullName evidence="1">Tellurite resistance TerB family protein</fullName>
    </submittedName>
</protein>
<gene>
    <name evidence="1" type="ORF">D3874_13860</name>
</gene>
<accession>A0A418WD62</accession>
<dbReference type="Pfam" id="PF04391">
    <property type="entry name" value="DUF533"/>
    <property type="match status" value="1"/>
</dbReference>
<keyword evidence="2" id="KW-1185">Reference proteome</keyword>
<sequence>MFDAKSLLDRVLGSDLGRQAAGLGGQARDRLDGMSGSGGFASGAAAGGILGLLLGSRGGRGLLGDVARIGGTAAVGYLAYKAYRNWRDGAAPAPGEQAQVPPPEFRADALSSSDGKPFTLALITSMVAAAKADGHVDATEQQRLFGEIERLGLGSEEKAFVLDLLARPISLDEVARTASTEEQGAELYLAARLVIEPDQPAEKAFLEGLAARLKLPAGLAAHLDTQVVSATVKT</sequence>
<dbReference type="Proteomes" id="UP000284605">
    <property type="component" value="Unassembled WGS sequence"/>
</dbReference>
<comment type="caution">
    <text evidence="1">The sequence shown here is derived from an EMBL/GenBank/DDBJ whole genome shotgun (WGS) entry which is preliminary data.</text>
</comment>
<name>A0A418WD62_9PROT</name>
<proteinExistence type="predicted"/>
<dbReference type="CDD" id="cd07178">
    <property type="entry name" value="terB_like_YebE"/>
    <property type="match status" value="1"/>
</dbReference>
<dbReference type="EMBL" id="QYUK01000011">
    <property type="protein sequence ID" value="RJF87971.1"/>
    <property type="molecule type" value="Genomic_DNA"/>
</dbReference>
<reference evidence="1 2" key="1">
    <citation type="submission" date="2018-09" db="EMBL/GenBank/DDBJ databases">
        <authorList>
            <person name="Zhu H."/>
        </authorList>
    </citation>
    <scope>NUCLEOTIDE SEQUENCE [LARGE SCALE GENOMIC DNA]</scope>
    <source>
        <strain evidence="1 2">K1W22B-8</strain>
    </source>
</reference>
<dbReference type="InterPro" id="IPR029024">
    <property type="entry name" value="TerB-like"/>
</dbReference>
<evidence type="ECO:0000313" key="2">
    <source>
        <dbReference type="Proteomes" id="UP000284605"/>
    </source>
</evidence>
<dbReference type="InterPro" id="IPR007486">
    <property type="entry name" value="YebE"/>
</dbReference>
<dbReference type="Gene3D" id="1.10.3680.10">
    <property type="entry name" value="TerB-like"/>
    <property type="match status" value="1"/>
</dbReference>
<dbReference type="RefSeq" id="WP_119778605.1">
    <property type="nucleotide sequence ID" value="NZ_QYUK01000011.1"/>
</dbReference>
<evidence type="ECO:0000313" key="1">
    <source>
        <dbReference type="EMBL" id="RJF87971.1"/>
    </source>
</evidence>
<dbReference type="SUPFAM" id="SSF158682">
    <property type="entry name" value="TerB-like"/>
    <property type="match status" value="1"/>
</dbReference>
<dbReference type="OrthoDB" id="5459344at2"/>
<dbReference type="AlphaFoldDB" id="A0A418WD62"/>
<organism evidence="1 2">
    <name type="scientific">Oleomonas cavernae</name>
    <dbReference type="NCBI Taxonomy" id="2320859"/>
    <lineage>
        <taxon>Bacteria</taxon>
        <taxon>Pseudomonadati</taxon>
        <taxon>Pseudomonadota</taxon>
        <taxon>Alphaproteobacteria</taxon>
        <taxon>Acetobacterales</taxon>
        <taxon>Acetobacteraceae</taxon>
        <taxon>Oleomonas</taxon>
    </lineage>
</organism>